<evidence type="ECO:0000256" key="1">
    <source>
        <dbReference type="SAM" id="Coils"/>
    </source>
</evidence>
<feature type="coiled-coil region" evidence="1">
    <location>
        <begin position="884"/>
        <end position="911"/>
    </location>
</feature>
<evidence type="ECO:0000313" key="4">
    <source>
        <dbReference type="Proteomes" id="UP000193920"/>
    </source>
</evidence>
<feature type="region of interest" description="Disordered" evidence="2">
    <location>
        <begin position="90"/>
        <end position="127"/>
    </location>
</feature>
<dbReference type="Proteomes" id="UP000193920">
    <property type="component" value="Unassembled WGS sequence"/>
</dbReference>
<comment type="caution">
    <text evidence="3">The sequence shown here is derived from an EMBL/GenBank/DDBJ whole genome shotgun (WGS) entry which is preliminary data.</text>
</comment>
<sequence length="1226" mass="141766">MYPETKFRPERRTATSAYQAQSSIYNNIDHYINSKTGGSSAYDMSHSNSSNSQDRDYRNKNFEYHEKYNGNMIDTSNLLNKSSNYGISTKKTYPSRKSLYNSQGYTGQLSSPKNYSSNVPSYETQKSKVSISAYNLIPKSLLNDDTKKPNQPTKDNKQNSAQNTTTANKRNSIGQYPIAKTGHNKRSSVSFENRRRSQSHPTKSKTDNIPQKPKLGVIGVLSAKKSLNEFSKRSSRILNQQTEEINNLKARIQELTSDQEIIRKLNEDSNEDKLLKFSDKYLSPLLSKMEIYLMKFTSEYNAMIKSNDEFLDSQHNRNECLVELAANLNSQLHNFIEDFECDRFDERSYNEKRNQVDVIANTTSRLNGQLARVVLQLDDYIDSPNFQKDNMTNSIQSLSLILQQLNRAAVNVNQKVNEYENAIQQRDDAQNSKEIEIENLKNQIRELTNALEQRPLVNELEIQNRELRTKEESNLKIPDVSNDILEKYKRDLVSLNHNLANVTLLFDTQIKHKSGIMKNQEQKINDLTELSSRLNTQLANLTLLFDSEINLKNKIIKEKESQIEKLRKTAAELNSNLSILTLLTNEKDISNKRTVNNLMETISNLQSKWATINSNLLTLTSHVNDQLRSKNEEIRLNRQDAVYFRDFTHQIYNQMMDYVGDFLQRIWNKNHENELLIEKNKELIAYCSDLNSRVAKFTLEINDLQNENMILIGKLINGNTISEEPVVREVPINREVVREVIREVPVPITISSVDDSKVEYYKKMAVDLNNRVAMLSLDIDSLKVKKYDNKDESNVDFYKNQAVSLNSNLAKLTLELNDFKNKVLLKKDKEIKNSNDKIEYYQRMAANLNTRLAVLSLEMNEVNKPRNNDEITDSERYEYYQSLVLDLNSKISELLVENEELKTNVISQERSVPEVVNTIVYEDQSKIDYFRDLAVDLNSRLAKLSLEFNERPKNVESGSYNNEYIQKLQNQVVDLNQRLSVLTLNSNDEINNLKKELAEKEQGNFKNKVVDLNQKLAILTLNSNEEINNLKKQLAQKEQNNFKSRVVDLNQKLAVLTLNDNEIISNLKKELAQKEQGDFKNKVVDLNQNLAVLTLNSNEEINNLKKELAQREQGSFKNKVIDLNQRLAVLTLNSNEEINNLKKELIQKEQGGFKNKVVDLNQRLAVLTLNSNDEINQLKKQIVQKDSEIDNYRNKLAVMNRQIIDLTYNSNLEKQQQYNSVNIKIK</sequence>
<dbReference type="OrthoDB" id="10506877at2759"/>
<dbReference type="STRING" id="1754190.A0A1Y2EM74"/>
<feature type="coiled-coil region" evidence="1">
    <location>
        <begin position="1175"/>
        <end position="1202"/>
    </location>
</feature>
<feature type="coiled-coil region" evidence="1">
    <location>
        <begin position="388"/>
        <end position="450"/>
    </location>
</feature>
<dbReference type="EMBL" id="MCOG01000038">
    <property type="protein sequence ID" value="ORY72663.1"/>
    <property type="molecule type" value="Genomic_DNA"/>
</dbReference>
<gene>
    <name evidence="3" type="ORF">LY90DRAFT_503615</name>
</gene>
<feature type="coiled-coil region" evidence="1">
    <location>
        <begin position="795"/>
        <end position="822"/>
    </location>
</feature>
<feature type="region of interest" description="Disordered" evidence="2">
    <location>
        <begin position="140"/>
        <end position="215"/>
    </location>
</feature>
<feature type="compositionally biased region" description="Polar residues" evidence="2">
    <location>
        <begin position="149"/>
        <end position="174"/>
    </location>
</feature>
<evidence type="ECO:0000313" key="3">
    <source>
        <dbReference type="EMBL" id="ORY72663.1"/>
    </source>
</evidence>
<protein>
    <submittedName>
        <fullName evidence="3">Uncharacterized protein</fullName>
    </submittedName>
</protein>
<keyword evidence="4" id="KW-1185">Reference proteome</keyword>
<organism evidence="3 4">
    <name type="scientific">Neocallimastix californiae</name>
    <dbReference type="NCBI Taxonomy" id="1754190"/>
    <lineage>
        <taxon>Eukaryota</taxon>
        <taxon>Fungi</taxon>
        <taxon>Fungi incertae sedis</taxon>
        <taxon>Chytridiomycota</taxon>
        <taxon>Chytridiomycota incertae sedis</taxon>
        <taxon>Neocallimastigomycetes</taxon>
        <taxon>Neocallimastigales</taxon>
        <taxon>Neocallimastigaceae</taxon>
        <taxon>Neocallimastix</taxon>
    </lineage>
</organism>
<evidence type="ECO:0000256" key="2">
    <source>
        <dbReference type="SAM" id="MobiDB-lite"/>
    </source>
</evidence>
<feature type="coiled-coil region" evidence="1">
    <location>
        <begin position="231"/>
        <end position="265"/>
    </location>
</feature>
<dbReference type="AlphaFoldDB" id="A0A1Y2EM74"/>
<accession>A0A1Y2EM74</accession>
<feature type="coiled-coil region" evidence="1">
    <location>
        <begin position="965"/>
        <end position="1052"/>
    </location>
</feature>
<keyword evidence="1" id="KW-0175">Coiled coil</keyword>
<feature type="compositionally biased region" description="Polar residues" evidence="2">
    <location>
        <begin position="98"/>
        <end position="127"/>
    </location>
</feature>
<reference evidence="3 4" key="1">
    <citation type="submission" date="2016-08" db="EMBL/GenBank/DDBJ databases">
        <title>A Parts List for Fungal Cellulosomes Revealed by Comparative Genomics.</title>
        <authorList>
            <consortium name="DOE Joint Genome Institute"/>
            <person name="Haitjema C.H."/>
            <person name="Gilmore S.P."/>
            <person name="Henske J.K."/>
            <person name="Solomon K.V."/>
            <person name="De Groot R."/>
            <person name="Kuo A."/>
            <person name="Mondo S.J."/>
            <person name="Salamov A.A."/>
            <person name="Labutti K."/>
            <person name="Zhao Z."/>
            <person name="Chiniquy J."/>
            <person name="Barry K."/>
            <person name="Brewer H.M."/>
            <person name="Purvine S.O."/>
            <person name="Wright A.T."/>
            <person name="Boxma B."/>
            <person name="Van Alen T."/>
            <person name="Hackstein J.H."/>
            <person name="Baker S.E."/>
            <person name="Grigoriev I.V."/>
            <person name="O'Malley M.A."/>
        </authorList>
    </citation>
    <scope>NUCLEOTIDE SEQUENCE [LARGE SCALE GENOMIC DNA]</scope>
    <source>
        <strain evidence="3 4">G1</strain>
    </source>
</reference>
<name>A0A1Y2EM74_9FUNG</name>
<feature type="coiled-coil region" evidence="1">
    <location>
        <begin position="485"/>
        <end position="583"/>
    </location>
</feature>
<proteinExistence type="predicted"/>